<reference evidence="3" key="1">
    <citation type="submission" date="2022-07" db="EMBL/GenBank/DDBJ databases">
        <title>Phylogenomic reconstructions and comparative analyses of Kickxellomycotina fungi.</title>
        <authorList>
            <person name="Reynolds N.K."/>
            <person name="Stajich J.E."/>
            <person name="Barry K."/>
            <person name="Grigoriev I.V."/>
            <person name="Crous P."/>
            <person name="Smith M.E."/>
        </authorList>
    </citation>
    <scope>NUCLEOTIDE SEQUENCE</scope>
    <source>
        <strain evidence="3">NBRC 105414</strain>
    </source>
</reference>
<organism evidence="3 4">
    <name type="scientific">Coemansia javaensis</name>
    <dbReference type="NCBI Taxonomy" id="2761396"/>
    <lineage>
        <taxon>Eukaryota</taxon>
        <taxon>Fungi</taxon>
        <taxon>Fungi incertae sedis</taxon>
        <taxon>Zoopagomycota</taxon>
        <taxon>Kickxellomycotina</taxon>
        <taxon>Kickxellomycetes</taxon>
        <taxon>Kickxellales</taxon>
        <taxon>Kickxellaceae</taxon>
        <taxon>Coemansia</taxon>
    </lineage>
</organism>
<proteinExistence type="predicted"/>
<comment type="caution">
    <text evidence="3">The sequence shown here is derived from an EMBL/GenBank/DDBJ whole genome shotgun (WGS) entry which is preliminary data.</text>
</comment>
<sequence length="656" mass="70594">MEFGGAVEALRRELAAYVGADGADGIPWNWMAVALARALGEHGSGMARAVALAELETQWHQIASGQVLQEETHRTVAPFFSRGAKPPHDAVFGLEIASMAQIPGTGIWLWRVTGAPDPPGACENGAARSGRRRHAETHTDAFVHQRYYPMIEAAEFEGFFARRRTLFATNLRMADRGGGCGQPLHTLLPATALAFELRLKGDPGLPLALHPHTDEQTLRDLFGVRYAGGRFCKCAKPLFNADQLWCRVEEIFRPGEGMKGGRLVPSQLVRCVVEHENPAVVVSVTLWGEDVALARLWRPDCYVGFLCPAMVSWTSKTEADVEYGDQTISFVAYPLRRVAEVCASQVSIERNELGLFDYQRFAHRIRLSQCRADMVNVTVLARVVAVSGSLPFAGDDGVVISRHAVRIDDGSAVRDVTLWGDLSHQAACLLPGQLVLWHGLDTSEENGEVILSGSGDENLRFFNISETAGLLASSTLRQYTLLAALPAAANRYARVCVVDIAPAGEGLCDARDRLAATALVHCVCRRPVARSDRPDCSGRLENPTDFYYFDCPLCGASNLGRGEAASAFSVSVTVDDGTAAVAAAATASAAMVILGISPEQFLALPSAAEQHRALVRPLGAEIVVSITTYGDALSSERGVRIEAVCAASAVGTLWAE</sequence>
<dbReference type="Pfam" id="PF17246">
    <property type="entry name" value="CDC24_OB1"/>
    <property type="match status" value="1"/>
</dbReference>
<evidence type="ECO:0000313" key="3">
    <source>
        <dbReference type="EMBL" id="KAJ2783717.1"/>
    </source>
</evidence>
<dbReference type="EMBL" id="JANBUL010000041">
    <property type="protein sequence ID" value="KAJ2783717.1"/>
    <property type="molecule type" value="Genomic_DNA"/>
</dbReference>
<dbReference type="InterPro" id="IPR035201">
    <property type="entry name" value="Cdc24_OB1"/>
</dbReference>
<dbReference type="OrthoDB" id="10265890at2759"/>
<dbReference type="AlphaFoldDB" id="A0A9W8LLE8"/>
<protein>
    <submittedName>
        <fullName evidence="3">Uncharacterized protein</fullName>
    </submittedName>
</protein>
<evidence type="ECO:0000259" key="2">
    <source>
        <dbReference type="Pfam" id="PF17246"/>
    </source>
</evidence>
<feature type="domain" description="Cell division control protein 24 OB" evidence="1">
    <location>
        <begin position="370"/>
        <end position="607"/>
    </location>
</feature>
<dbReference type="PANTHER" id="PTHR36033:SF1">
    <property type="entry name" value="NUCLEIC ACID-BINDING PROTEINS SUPERFAMILY"/>
    <property type="match status" value="1"/>
</dbReference>
<feature type="domain" description="Cell division control protein 24 OB" evidence="2">
    <location>
        <begin position="23"/>
        <end position="62"/>
    </location>
</feature>
<name>A0A9W8LLE8_9FUNG</name>
<dbReference type="PANTHER" id="PTHR36033">
    <property type="entry name" value="NUCLEIC ACID-BINDING PROTEINS SUPERFAMILY"/>
    <property type="match status" value="1"/>
</dbReference>
<dbReference type="Pfam" id="PF17244">
    <property type="entry name" value="CDC24_OB3"/>
    <property type="match status" value="1"/>
</dbReference>
<dbReference type="InterPro" id="IPR035203">
    <property type="entry name" value="Cdc24_OB3"/>
</dbReference>
<keyword evidence="4" id="KW-1185">Reference proteome</keyword>
<evidence type="ECO:0000259" key="1">
    <source>
        <dbReference type="Pfam" id="PF17244"/>
    </source>
</evidence>
<evidence type="ECO:0000313" key="4">
    <source>
        <dbReference type="Proteomes" id="UP001140217"/>
    </source>
</evidence>
<gene>
    <name evidence="3" type="ORF">H4R18_001555</name>
</gene>
<accession>A0A9W8LLE8</accession>
<dbReference type="Proteomes" id="UP001140217">
    <property type="component" value="Unassembled WGS sequence"/>
</dbReference>